<evidence type="ECO:0000313" key="2">
    <source>
        <dbReference type="EMBL" id="RWR96945.1"/>
    </source>
</evidence>
<name>A0A3S3NYI8_9MAGN</name>
<keyword evidence="3" id="KW-1185">Reference proteome</keyword>
<dbReference type="InterPro" id="IPR044824">
    <property type="entry name" value="MAIN-like"/>
</dbReference>
<dbReference type="PANTHER" id="PTHR46033:SF8">
    <property type="entry name" value="PROTEIN MAINTENANCE OF MERISTEMS-LIKE"/>
    <property type="match status" value="1"/>
</dbReference>
<evidence type="ECO:0000259" key="1">
    <source>
        <dbReference type="Pfam" id="PF10536"/>
    </source>
</evidence>
<dbReference type="PANTHER" id="PTHR46033">
    <property type="entry name" value="PROTEIN MAIN-LIKE 2"/>
    <property type="match status" value="1"/>
</dbReference>
<organism evidence="2 3">
    <name type="scientific">Cinnamomum micranthum f. kanehirae</name>
    <dbReference type="NCBI Taxonomy" id="337451"/>
    <lineage>
        <taxon>Eukaryota</taxon>
        <taxon>Viridiplantae</taxon>
        <taxon>Streptophyta</taxon>
        <taxon>Embryophyta</taxon>
        <taxon>Tracheophyta</taxon>
        <taxon>Spermatophyta</taxon>
        <taxon>Magnoliopsida</taxon>
        <taxon>Magnoliidae</taxon>
        <taxon>Laurales</taxon>
        <taxon>Lauraceae</taxon>
        <taxon>Cinnamomum</taxon>
    </lineage>
</organism>
<comment type="caution">
    <text evidence="2">The sequence shown here is derived from an EMBL/GenBank/DDBJ whole genome shotgun (WGS) entry which is preliminary data.</text>
</comment>
<evidence type="ECO:0000313" key="3">
    <source>
        <dbReference type="Proteomes" id="UP000283530"/>
    </source>
</evidence>
<feature type="domain" description="Aminotransferase-like plant mobile" evidence="1">
    <location>
        <begin position="57"/>
        <end position="416"/>
    </location>
</feature>
<dbReference type="EMBL" id="QPKB01000012">
    <property type="protein sequence ID" value="RWR96945.1"/>
    <property type="molecule type" value="Genomic_DNA"/>
</dbReference>
<dbReference type="AlphaFoldDB" id="A0A3S3NYI8"/>
<proteinExistence type="predicted"/>
<dbReference type="InterPro" id="IPR019557">
    <property type="entry name" value="AminoTfrase-like_pln_mobile"/>
</dbReference>
<accession>A0A3S3NYI8</accession>
<gene>
    <name evidence="2" type="ORF">CKAN_02635000</name>
</gene>
<dbReference type="Proteomes" id="UP000283530">
    <property type="component" value="Unassembled WGS sequence"/>
</dbReference>
<reference evidence="2 3" key="1">
    <citation type="journal article" date="2019" name="Nat. Plants">
        <title>Stout camphor tree genome fills gaps in understanding of flowering plant genome evolution.</title>
        <authorList>
            <person name="Chaw S.M."/>
            <person name="Liu Y.C."/>
            <person name="Wu Y.W."/>
            <person name="Wang H.Y."/>
            <person name="Lin C.I."/>
            <person name="Wu C.S."/>
            <person name="Ke H.M."/>
            <person name="Chang L.Y."/>
            <person name="Hsu C.Y."/>
            <person name="Yang H.T."/>
            <person name="Sudianto E."/>
            <person name="Hsu M.H."/>
            <person name="Wu K.P."/>
            <person name="Wang L.N."/>
            <person name="Leebens-Mack J.H."/>
            <person name="Tsai I.J."/>
        </authorList>
    </citation>
    <scope>NUCLEOTIDE SEQUENCE [LARGE SCALE GENOMIC DNA]</scope>
    <source>
        <strain evidence="3">cv. Chaw 1501</strain>
        <tissue evidence="2">Young leaves</tissue>
    </source>
</reference>
<dbReference type="Pfam" id="PF10536">
    <property type="entry name" value="PMD"/>
    <property type="match status" value="1"/>
</dbReference>
<dbReference type="OrthoDB" id="1503671at2759"/>
<sequence length="477" mass="55331">MDPGPLDKQILTDQDNHISKVIWEGQELGPLKCIPADPLNEFWELNESPEELVRMVGLHNVASIAKMKIHHGIIWALVERWRPETNTFHFNFGEATITLKDVAYIYGLPIDGRLVTGRTISRVEEMRALCYELLETVPNQTLDCMGAQIKYTWFRLHFGRCPEEASEEIVQRYTHAYLFYLVAQQICSNTSGSRGNGYLLELFRTFERYAWGPACLANLYRTLGKATRLKDGIRTLTGPLQLLQIWAFSRMKIGRPIERDWDRIEFAFPLCLMWHQRLKGFNLLSNTSSVREQLDKQEDIDNFVWQPYIQYGDRLLEHVEDEEMALFGSQTVLIYFGVFENHNVCRVMKQFGLKQTVPPTWKPPLLQDERGSTSARDYQIRRKEINRMWEDRWQNIIDGEPDDTAHHSDEYLAWYRGITHLRIGRGTGNMDAPRNVVEDQSVVKLGLSIVEDLSTIILSWGEMATGSLQRSLRENSS</sequence>
<protein>
    <submittedName>
        <fullName evidence="2">Serine/threonine-protein phosphatase 7 long form</fullName>
    </submittedName>
</protein>
<dbReference type="GO" id="GO:0010073">
    <property type="term" value="P:meristem maintenance"/>
    <property type="evidence" value="ECO:0007669"/>
    <property type="project" value="InterPro"/>
</dbReference>